<evidence type="ECO:0000256" key="6">
    <source>
        <dbReference type="ARBA" id="ARBA00022989"/>
    </source>
</evidence>
<keyword evidence="4 8" id="KW-0812">Transmembrane</keyword>
<dbReference type="Pfam" id="PF04647">
    <property type="entry name" value="AgrB"/>
    <property type="match status" value="1"/>
</dbReference>
<evidence type="ECO:0000256" key="3">
    <source>
        <dbReference type="ARBA" id="ARBA00022670"/>
    </source>
</evidence>
<dbReference type="AlphaFoldDB" id="A0A4Y7RB12"/>
<gene>
    <name evidence="9" type="ORF">Psch_02923</name>
</gene>
<dbReference type="GO" id="GO:0016020">
    <property type="term" value="C:membrane"/>
    <property type="evidence" value="ECO:0007669"/>
    <property type="project" value="InterPro"/>
</dbReference>
<evidence type="ECO:0000256" key="7">
    <source>
        <dbReference type="ARBA" id="ARBA00023136"/>
    </source>
</evidence>
<dbReference type="SMART" id="SM00793">
    <property type="entry name" value="AgrB"/>
    <property type="match status" value="1"/>
</dbReference>
<dbReference type="GO" id="GO:0009372">
    <property type="term" value="P:quorum sensing"/>
    <property type="evidence" value="ECO:0007669"/>
    <property type="project" value="UniProtKB-KW"/>
</dbReference>
<feature type="transmembrane region" description="Helical" evidence="8">
    <location>
        <begin position="80"/>
        <end position="101"/>
    </location>
</feature>
<evidence type="ECO:0000256" key="8">
    <source>
        <dbReference type="SAM" id="Phobius"/>
    </source>
</evidence>
<evidence type="ECO:0000313" key="10">
    <source>
        <dbReference type="Proteomes" id="UP000298324"/>
    </source>
</evidence>
<protein>
    <submittedName>
        <fullName evidence="9">Putative accessory gene regulator protein</fullName>
    </submittedName>
</protein>
<dbReference type="InterPro" id="IPR006741">
    <property type="entry name" value="AgrB"/>
</dbReference>
<feature type="transmembrane region" description="Helical" evidence="8">
    <location>
        <begin position="148"/>
        <end position="168"/>
    </location>
</feature>
<feature type="transmembrane region" description="Helical" evidence="8">
    <location>
        <begin position="44"/>
        <end position="68"/>
    </location>
</feature>
<dbReference type="EMBL" id="QFGA01000002">
    <property type="protein sequence ID" value="TEB05881.1"/>
    <property type="molecule type" value="Genomic_DNA"/>
</dbReference>
<keyword evidence="7 8" id="KW-0472">Membrane</keyword>
<comment type="caution">
    <text evidence="9">The sequence shown here is derived from an EMBL/GenBank/DDBJ whole genome shotgun (WGS) entry which is preliminary data.</text>
</comment>
<keyword evidence="6 8" id="KW-1133">Transmembrane helix</keyword>
<evidence type="ECO:0000256" key="5">
    <source>
        <dbReference type="ARBA" id="ARBA00022801"/>
    </source>
</evidence>
<feature type="transmembrane region" description="Helical" evidence="8">
    <location>
        <begin position="107"/>
        <end position="128"/>
    </location>
</feature>
<reference evidence="9 10" key="1">
    <citation type="journal article" date="2018" name="Environ. Microbiol.">
        <title>Novel energy conservation strategies and behaviour of Pelotomaculum schinkii driving syntrophic propionate catabolism.</title>
        <authorList>
            <person name="Hidalgo-Ahumada C.A.P."/>
            <person name="Nobu M.K."/>
            <person name="Narihiro T."/>
            <person name="Tamaki H."/>
            <person name="Liu W.T."/>
            <person name="Kamagata Y."/>
            <person name="Stams A.J.M."/>
            <person name="Imachi H."/>
            <person name="Sousa D.Z."/>
        </authorList>
    </citation>
    <scope>NUCLEOTIDE SEQUENCE [LARGE SCALE GENOMIC DNA]</scope>
    <source>
        <strain evidence="9 10">HH</strain>
    </source>
</reference>
<keyword evidence="1" id="KW-1003">Cell membrane</keyword>
<dbReference type="Proteomes" id="UP000298324">
    <property type="component" value="Unassembled WGS sequence"/>
</dbReference>
<dbReference type="RefSeq" id="WP_190258578.1">
    <property type="nucleotide sequence ID" value="NZ_QFGA01000002.1"/>
</dbReference>
<sequence length="218" mass="23827">MSYMAVSRRLASYLRAKTGASQEKEMVLAYATDIIIINSLNLSAILLIGFLLGILPATIAILATLFLFRHTAGGAHSDSPWRCAFITILSTTLMSLGAMFFPKYSQIGLDIIALLALLIGFTAIIKLAPVDNPAAPIVSPVRRKKLKIYSLLVFLLAAAITIILRDSVWEHAKVVQASLAFCLIWVSFMLTGPGHQLMNFIDRTFILRQGGEKNEGFG</sequence>
<feature type="transmembrane region" description="Helical" evidence="8">
    <location>
        <begin position="174"/>
        <end position="193"/>
    </location>
</feature>
<dbReference type="GO" id="GO:0008233">
    <property type="term" value="F:peptidase activity"/>
    <property type="evidence" value="ECO:0007669"/>
    <property type="project" value="UniProtKB-KW"/>
</dbReference>
<evidence type="ECO:0000256" key="2">
    <source>
        <dbReference type="ARBA" id="ARBA00022654"/>
    </source>
</evidence>
<dbReference type="GO" id="GO:0006508">
    <property type="term" value="P:proteolysis"/>
    <property type="evidence" value="ECO:0007669"/>
    <property type="project" value="UniProtKB-KW"/>
</dbReference>
<keyword evidence="5" id="KW-0378">Hydrolase</keyword>
<evidence type="ECO:0000256" key="4">
    <source>
        <dbReference type="ARBA" id="ARBA00022692"/>
    </source>
</evidence>
<keyword evidence="3" id="KW-0645">Protease</keyword>
<proteinExistence type="predicted"/>
<evidence type="ECO:0000256" key="1">
    <source>
        <dbReference type="ARBA" id="ARBA00022475"/>
    </source>
</evidence>
<organism evidence="9 10">
    <name type="scientific">Pelotomaculum schinkii</name>
    <dbReference type="NCBI Taxonomy" id="78350"/>
    <lineage>
        <taxon>Bacteria</taxon>
        <taxon>Bacillati</taxon>
        <taxon>Bacillota</taxon>
        <taxon>Clostridia</taxon>
        <taxon>Eubacteriales</taxon>
        <taxon>Desulfotomaculaceae</taxon>
        <taxon>Pelotomaculum</taxon>
    </lineage>
</organism>
<name>A0A4Y7RB12_9FIRM</name>
<accession>A0A4Y7RB12</accession>
<keyword evidence="10" id="KW-1185">Reference proteome</keyword>
<evidence type="ECO:0000313" key="9">
    <source>
        <dbReference type="EMBL" id="TEB05881.1"/>
    </source>
</evidence>
<keyword evidence="2" id="KW-0673">Quorum sensing</keyword>